<protein>
    <recommendedName>
        <fullName evidence="4 12">Tetraacyldisaccharide 4'-kinase</fullName>
        <ecNumber evidence="3 12">2.7.1.130</ecNumber>
    </recommendedName>
</protein>
<proteinExistence type="predicted"/>
<evidence type="ECO:0000313" key="14">
    <source>
        <dbReference type="Proteomes" id="UP001597171"/>
    </source>
</evidence>
<keyword evidence="11" id="KW-0443">Lipid metabolism</keyword>
<keyword evidence="5" id="KW-0444">Lipid biosynthesis</keyword>
<evidence type="ECO:0000256" key="8">
    <source>
        <dbReference type="ARBA" id="ARBA00022741"/>
    </source>
</evidence>
<keyword evidence="8" id="KW-0547">Nucleotide-binding</keyword>
<evidence type="ECO:0000256" key="3">
    <source>
        <dbReference type="ARBA" id="ARBA00012071"/>
    </source>
</evidence>
<evidence type="ECO:0000313" key="13">
    <source>
        <dbReference type="EMBL" id="MFD1331511.1"/>
    </source>
</evidence>
<organism evidence="13 14">
    <name type="scientific">Methylopila musalis</name>
    <dbReference type="NCBI Taxonomy" id="1134781"/>
    <lineage>
        <taxon>Bacteria</taxon>
        <taxon>Pseudomonadati</taxon>
        <taxon>Pseudomonadota</taxon>
        <taxon>Alphaproteobacteria</taxon>
        <taxon>Hyphomicrobiales</taxon>
        <taxon>Methylopilaceae</taxon>
        <taxon>Methylopila</taxon>
    </lineage>
</organism>
<comment type="caution">
    <text evidence="13">The sequence shown here is derived from an EMBL/GenBank/DDBJ whole genome shotgun (WGS) entry which is preliminary data.</text>
</comment>
<dbReference type="PANTHER" id="PTHR42724">
    <property type="entry name" value="TETRAACYLDISACCHARIDE 4'-KINASE"/>
    <property type="match status" value="1"/>
</dbReference>
<sequence length="220" mass="22602">RAAPTVVARDRVAGARLAIASGADVIVLDDGLQNPALTKTATLAVVDGATGVGNGRCVPAGPLRAPLEDQLPFVDAVLIIGDGARGRQVAEAARAAGKPVFQARLVPDALAAARLKGARVIGVAGLGRPEKLRESLEALGAEVTGFHPLGDHALPSEEQARAILAEAERSGARIVATEKDLVKWRHERPALHAAAEALPVTLAPEDEVGLLAALTARLIP</sequence>
<gene>
    <name evidence="13" type="primary">lpxK</name>
    <name evidence="13" type="ORF">ACFQ4O_05805</name>
</gene>
<evidence type="ECO:0000256" key="12">
    <source>
        <dbReference type="NCBIfam" id="TIGR00682"/>
    </source>
</evidence>
<evidence type="ECO:0000256" key="6">
    <source>
        <dbReference type="ARBA" id="ARBA00022556"/>
    </source>
</evidence>
<dbReference type="RefSeq" id="WP_378774720.1">
    <property type="nucleotide sequence ID" value="NZ_JBHTMX010000028.1"/>
</dbReference>
<evidence type="ECO:0000256" key="10">
    <source>
        <dbReference type="ARBA" id="ARBA00022840"/>
    </source>
</evidence>
<comment type="pathway">
    <text evidence="2">Glycolipid biosynthesis; lipid IV(A) biosynthesis; lipid IV(A) from (3R)-3-hydroxytetradecanoyl-[acyl-carrier-protein] and UDP-N-acetyl-alpha-D-glucosamine: step 6/6.</text>
</comment>
<dbReference type="Pfam" id="PF02606">
    <property type="entry name" value="LpxK"/>
    <property type="match status" value="1"/>
</dbReference>
<dbReference type="Proteomes" id="UP001597171">
    <property type="component" value="Unassembled WGS sequence"/>
</dbReference>
<keyword evidence="14" id="KW-1185">Reference proteome</keyword>
<dbReference type="InterPro" id="IPR003758">
    <property type="entry name" value="LpxK"/>
</dbReference>
<keyword evidence="10" id="KW-0067">ATP-binding</keyword>
<evidence type="ECO:0000256" key="9">
    <source>
        <dbReference type="ARBA" id="ARBA00022777"/>
    </source>
</evidence>
<evidence type="ECO:0000256" key="2">
    <source>
        <dbReference type="ARBA" id="ARBA00004870"/>
    </source>
</evidence>
<dbReference type="GO" id="GO:0009029">
    <property type="term" value="F:lipid-A 4'-kinase activity"/>
    <property type="evidence" value="ECO:0007669"/>
    <property type="project" value="UniProtKB-EC"/>
</dbReference>
<comment type="function">
    <text evidence="1">Transfers the gamma-phosphate of ATP to the 4'-position of a tetraacyldisaccharide 1-phosphate intermediate (termed DS-1-P) to form tetraacyldisaccharide 1,4'-bis-phosphate (lipid IVA).</text>
</comment>
<reference evidence="14" key="1">
    <citation type="journal article" date="2019" name="Int. J. Syst. Evol. Microbiol.">
        <title>The Global Catalogue of Microorganisms (GCM) 10K type strain sequencing project: providing services to taxonomists for standard genome sequencing and annotation.</title>
        <authorList>
            <consortium name="The Broad Institute Genomics Platform"/>
            <consortium name="The Broad Institute Genome Sequencing Center for Infectious Disease"/>
            <person name="Wu L."/>
            <person name="Ma J."/>
        </authorList>
    </citation>
    <scope>NUCLEOTIDE SEQUENCE [LARGE SCALE GENOMIC DNA]</scope>
    <source>
        <strain evidence="14">CCUG 61696</strain>
    </source>
</reference>
<keyword evidence="7 13" id="KW-0808">Transferase</keyword>
<name>A0ABW3Z5H5_9HYPH</name>
<evidence type="ECO:0000256" key="1">
    <source>
        <dbReference type="ARBA" id="ARBA00002274"/>
    </source>
</evidence>
<keyword evidence="6" id="KW-0441">Lipid A biosynthesis</keyword>
<dbReference type="PANTHER" id="PTHR42724:SF1">
    <property type="entry name" value="TETRAACYLDISACCHARIDE 4'-KINASE, MITOCHONDRIAL-RELATED"/>
    <property type="match status" value="1"/>
</dbReference>
<accession>A0ABW3Z5H5</accession>
<evidence type="ECO:0000256" key="5">
    <source>
        <dbReference type="ARBA" id="ARBA00022516"/>
    </source>
</evidence>
<dbReference type="NCBIfam" id="TIGR00682">
    <property type="entry name" value="lpxK"/>
    <property type="match status" value="1"/>
</dbReference>
<feature type="non-terminal residue" evidence="13">
    <location>
        <position position="1"/>
    </location>
</feature>
<evidence type="ECO:0000256" key="11">
    <source>
        <dbReference type="ARBA" id="ARBA00023098"/>
    </source>
</evidence>
<dbReference type="EMBL" id="JBHTMX010000028">
    <property type="protein sequence ID" value="MFD1331511.1"/>
    <property type="molecule type" value="Genomic_DNA"/>
</dbReference>
<evidence type="ECO:0000256" key="4">
    <source>
        <dbReference type="ARBA" id="ARBA00016436"/>
    </source>
</evidence>
<dbReference type="EC" id="2.7.1.130" evidence="3 12"/>
<evidence type="ECO:0000256" key="7">
    <source>
        <dbReference type="ARBA" id="ARBA00022679"/>
    </source>
</evidence>
<keyword evidence="9" id="KW-0418">Kinase</keyword>